<dbReference type="EC" id="2.4.2.1" evidence="4"/>
<evidence type="ECO:0000256" key="3">
    <source>
        <dbReference type="ARBA" id="ARBA00022726"/>
    </source>
</evidence>
<reference evidence="7" key="1">
    <citation type="submission" date="2012-06" db="EMBL/GenBank/DDBJ databases">
        <title>Complete sequence of chromosome of Desulfomonile tiedjei DSM 6799.</title>
        <authorList>
            <person name="Lucas S."/>
            <person name="Copeland A."/>
            <person name="Lapidus A."/>
            <person name="Glavina del Rio T."/>
            <person name="Dalin E."/>
            <person name="Tice H."/>
            <person name="Bruce D."/>
            <person name="Goodwin L."/>
            <person name="Pitluck S."/>
            <person name="Peters L."/>
            <person name="Ovchinnikova G."/>
            <person name="Zeytun A."/>
            <person name="Lu M."/>
            <person name="Kyrpides N."/>
            <person name="Mavromatis K."/>
            <person name="Ivanova N."/>
            <person name="Brettin T."/>
            <person name="Detter J.C."/>
            <person name="Han C."/>
            <person name="Larimer F."/>
            <person name="Land M."/>
            <person name="Hauser L."/>
            <person name="Markowitz V."/>
            <person name="Cheng J.-F."/>
            <person name="Hugenholtz P."/>
            <person name="Woyke T."/>
            <person name="Wu D."/>
            <person name="Spring S."/>
            <person name="Schroeder M."/>
            <person name="Brambilla E."/>
            <person name="Klenk H.-P."/>
            <person name="Eisen J.A."/>
        </authorList>
    </citation>
    <scope>NUCLEOTIDE SEQUENCE [LARGE SCALE GENOMIC DNA]</scope>
    <source>
        <strain evidence="7">ATCC 49306 / DSM 6799 / DCB-1</strain>
    </source>
</reference>
<gene>
    <name evidence="6" type="ordered locus">Desti_4273</name>
</gene>
<dbReference type="RefSeq" id="WP_014812027.1">
    <property type="nucleotide sequence ID" value="NC_018025.1"/>
</dbReference>
<dbReference type="NCBIfam" id="TIGR01694">
    <property type="entry name" value="MTAP"/>
    <property type="match status" value="1"/>
</dbReference>
<dbReference type="UniPathway" id="UPA00606"/>
<dbReference type="GO" id="GO:0005829">
    <property type="term" value="C:cytosol"/>
    <property type="evidence" value="ECO:0007669"/>
    <property type="project" value="TreeGrafter"/>
</dbReference>
<dbReference type="AlphaFoldDB" id="I4CBG6"/>
<dbReference type="EMBL" id="CP003360">
    <property type="protein sequence ID" value="AFM26907.1"/>
    <property type="molecule type" value="Genomic_DNA"/>
</dbReference>
<feature type="site" description="Important for substrate specificity" evidence="4">
    <location>
        <position position="220"/>
    </location>
</feature>
<dbReference type="PANTHER" id="PTHR42679:SF2">
    <property type="entry name" value="S-METHYL-5'-THIOADENOSINE PHOSPHORYLASE"/>
    <property type="match status" value="1"/>
</dbReference>
<protein>
    <recommendedName>
        <fullName evidence="4">Purine nucleoside phosphorylase</fullName>
        <shortName evidence="4">PNP</shortName>
        <ecNumber evidence="4">2.4.2.1</ecNumber>
    </recommendedName>
</protein>
<evidence type="ECO:0000259" key="5">
    <source>
        <dbReference type="Pfam" id="PF01048"/>
    </source>
</evidence>
<comment type="subunit">
    <text evidence="4">Homohexamer. Dimer of a homotrimer.</text>
</comment>
<comment type="pathway">
    <text evidence="4">Purine metabolism; purine nucleoside salvage.</text>
</comment>
<evidence type="ECO:0000256" key="2">
    <source>
        <dbReference type="ARBA" id="ARBA00022679"/>
    </source>
</evidence>
<feature type="binding site" evidence="4">
    <location>
        <position position="10"/>
    </location>
    <ligand>
        <name>phosphate</name>
        <dbReference type="ChEBI" id="CHEBI:43474"/>
    </ligand>
</feature>
<comment type="miscellaneous">
    <text evidence="4">Although this enzyme belongs to the family of MTA phosphorylases based on sequence homology, it lacks several conserved amino acids in the substrate binding pocket that confer specificity towards MTA.</text>
</comment>
<organism evidence="6 7">
    <name type="scientific">Desulfomonile tiedjei (strain ATCC 49306 / DSM 6799 / DCB-1)</name>
    <dbReference type="NCBI Taxonomy" id="706587"/>
    <lineage>
        <taxon>Bacteria</taxon>
        <taxon>Pseudomonadati</taxon>
        <taxon>Thermodesulfobacteriota</taxon>
        <taxon>Desulfomonilia</taxon>
        <taxon>Desulfomonilales</taxon>
        <taxon>Desulfomonilaceae</taxon>
        <taxon>Desulfomonile</taxon>
    </lineage>
</organism>
<feature type="binding site" evidence="4">
    <location>
        <position position="183"/>
    </location>
    <ligand>
        <name>substrate</name>
    </ligand>
</feature>
<dbReference type="HOGENOM" id="CLU_054456_0_0_7"/>
<comment type="function">
    <text evidence="4">Purine nucleoside phosphorylase involved in purine salvage.</text>
</comment>
<dbReference type="Gene3D" id="3.40.50.1580">
    <property type="entry name" value="Nucleoside phosphorylase domain"/>
    <property type="match status" value="1"/>
</dbReference>
<dbReference type="InterPro" id="IPR035994">
    <property type="entry name" value="Nucleoside_phosphorylase_sf"/>
</dbReference>
<sequence length="261" mass="29137">MIRIGMIGGSGFDDPDFLSDVKLLKKGTPFGSVSHDLIVGKVSDTEVVILLRHGRGHRIMPSAVNYRANIWALKEFGVTHVIATTACGSLREEIEPGHLVFPDQFIDRTTSRKSTFFEGDQVAHISMAEPFCEKLREILIQTAQEEGVRHHPQGTVVTIEGPRFSTRAESKMFRLWGGDIINMSTVPEAVLAREAGICYAVAAMSTDYDCWHHSEEPVTWEMIAETMSKNVENVKKLFFKAIHRIDFETCGCRNAIDTALV</sequence>
<dbReference type="PROSITE" id="PS01240">
    <property type="entry name" value="PNP_MTAP_2"/>
    <property type="match status" value="1"/>
</dbReference>
<dbReference type="GO" id="GO:0019509">
    <property type="term" value="P:L-methionine salvage from methylthioadenosine"/>
    <property type="evidence" value="ECO:0007669"/>
    <property type="project" value="TreeGrafter"/>
</dbReference>
<dbReference type="SUPFAM" id="SSF53167">
    <property type="entry name" value="Purine and uridine phosphorylases"/>
    <property type="match status" value="1"/>
</dbReference>
<keyword evidence="2 4" id="KW-0808">Transferase</keyword>
<feature type="site" description="Important for substrate specificity" evidence="4">
    <location>
        <position position="165"/>
    </location>
</feature>
<dbReference type="STRING" id="706587.Desti_4273"/>
<feature type="binding site" evidence="4">
    <location>
        <begin position="52"/>
        <end position="53"/>
    </location>
    <ligand>
        <name>phosphate</name>
        <dbReference type="ChEBI" id="CHEBI:43474"/>
    </ligand>
</feature>
<dbReference type="OrthoDB" id="1523230at2"/>
<keyword evidence="1 4" id="KW-0328">Glycosyltransferase</keyword>
<feature type="binding site" evidence="4">
    <location>
        <begin position="85"/>
        <end position="86"/>
    </location>
    <ligand>
        <name>phosphate</name>
        <dbReference type="ChEBI" id="CHEBI:43474"/>
    </ligand>
</feature>
<feature type="binding site" evidence="4">
    <location>
        <position position="184"/>
    </location>
    <ligand>
        <name>phosphate</name>
        <dbReference type="ChEBI" id="CHEBI:43474"/>
    </ligand>
</feature>
<comment type="catalytic activity">
    <reaction evidence="4">
        <text>a purine D-ribonucleoside + phosphate = a purine nucleobase + alpha-D-ribose 1-phosphate</text>
        <dbReference type="Rhea" id="RHEA:19805"/>
        <dbReference type="ChEBI" id="CHEBI:26386"/>
        <dbReference type="ChEBI" id="CHEBI:43474"/>
        <dbReference type="ChEBI" id="CHEBI:57720"/>
        <dbReference type="ChEBI" id="CHEBI:142355"/>
        <dbReference type="EC" id="2.4.2.1"/>
    </reaction>
</comment>
<accession>I4CBG6</accession>
<dbReference type="GO" id="GO:0017061">
    <property type="term" value="F:S-methyl-5-thioadenosine phosphorylase activity"/>
    <property type="evidence" value="ECO:0007669"/>
    <property type="project" value="InterPro"/>
</dbReference>
<dbReference type="PATRIC" id="fig|706587.4.peg.4848"/>
<evidence type="ECO:0000256" key="4">
    <source>
        <dbReference type="HAMAP-Rule" id="MF_01963"/>
    </source>
</evidence>
<dbReference type="Pfam" id="PF01048">
    <property type="entry name" value="PNP_UDP_1"/>
    <property type="match status" value="1"/>
</dbReference>
<dbReference type="HAMAP" id="MF_01963">
    <property type="entry name" value="MTAP"/>
    <property type="match status" value="1"/>
</dbReference>
<evidence type="ECO:0000313" key="6">
    <source>
        <dbReference type="EMBL" id="AFM26907.1"/>
    </source>
</evidence>
<dbReference type="PANTHER" id="PTHR42679">
    <property type="entry name" value="S-METHYL-5'-THIOADENOSINE PHOSPHORYLASE"/>
    <property type="match status" value="1"/>
</dbReference>
<dbReference type="Proteomes" id="UP000006055">
    <property type="component" value="Chromosome"/>
</dbReference>
<proteinExistence type="inferred from homology"/>
<keyword evidence="3 4" id="KW-0660">Purine salvage</keyword>
<dbReference type="InterPro" id="IPR000845">
    <property type="entry name" value="Nucleoside_phosphorylase_d"/>
</dbReference>
<evidence type="ECO:0000313" key="7">
    <source>
        <dbReference type="Proteomes" id="UP000006055"/>
    </source>
</evidence>
<keyword evidence="7" id="KW-1185">Reference proteome</keyword>
<feature type="binding site" evidence="4">
    <location>
        <begin position="207"/>
        <end position="209"/>
    </location>
    <ligand>
        <name>substrate</name>
    </ligand>
</feature>
<name>I4CBG6_DESTA</name>
<feature type="domain" description="Nucleoside phosphorylase" evidence="5">
    <location>
        <begin position="3"/>
        <end position="241"/>
    </location>
</feature>
<dbReference type="eggNOG" id="COG0005">
    <property type="taxonomic scope" value="Bacteria"/>
</dbReference>
<comment type="similarity">
    <text evidence="4">Belongs to the PNP/MTAP phosphorylase family. MTAP subfamily.</text>
</comment>
<dbReference type="GO" id="GO:0006166">
    <property type="term" value="P:purine ribonucleoside salvage"/>
    <property type="evidence" value="ECO:0007669"/>
    <property type="project" value="UniProtKB-UniRule"/>
</dbReference>
<dbReference type="InterPro" id="IPR010044">
    <property type="entry name" value="MTAP"/>
</dbReference>
<dbReference type="InterPro" id="IPR018099">
    <property type="entry name" value="Purine_phosphorylase-2_CS"/>
</dbReference>
<dbReference type="KEGG" id="dti:Desti_4273"/>
<dbReference type="CDD" id="cd09010">
    <property type="entry name" value="MTAP_SsMTAPII_like_MTIP"/>
    <property type="match status" value="1"/>
</dbReference>
<evidence type="ECO:0000256" key="1">
    <source>
        <dbReference type="ARBA" id="ARBA00022676"/>
    </source>
</evidence>
<dbReference type="FunFam" id="3.40.50.1580:FF:000012">
    <property type="entry name" value="Probable 6-oxopurine nucleoside phosphorylase"/>
    <property type="match status" value="1"/>
</dbReference>